<evidence type="ECO:0000313" key="2">
    <source>
        <dbReference type="EMBL" id="ELY27198.1"/>
    </source>
</evidence>
<evidence type="ECO:0000313" key="3">
    <source>
        <dbReference type="Proteomes" id="UP000011543"/>
    </source>
</evidence>
<dbReference type="PATRIC" id="fig|547559.17.peg.2842"/>
<reference evidence="2 3" key="1">
    <citation type="journal article" date="2014" name="PLoS Genet.">
        <title>Phylogenetically driven sequencing of extremely halophilic archaea reveals strategies for static and dynamic osmo-response.</title>
        <authorList>
            <person name="Becker E.A."/>
            <person name="Seitzer P.M."/>
            <person name="Tritt A."/>
            <person name="Larsen D."/>
            <person name="Krusor M."/>
            <person name="Yao A.I."/>
            <person name="Wu D."/>
            <person name="Madern D."/>
            <person name="Eisen J.A."/>
            <person name="Darling A.E."/>
            <person name="Facciotti M.T."/>
        </authorList>
    </citation>
    <scope>NUCLEOTIDE SEQUENCE [LARGE SCALE GENOMIC DNA]</scope>
    <source>
        <strain evidence="3">ATCC 43099 / DSM 3394 / CCM 3739 / CIP 104546 / IAM 13178 / JCM 8861 / NBRC 102185 / NCIMB 2190 / MS3</strain>
    </source>
</reference>
<accession>L9USP9</accession>
<keyword evidence="1" id="KW-1133">Transmembrane helix</keyword>
<dbReference type="AlphaFoldDB" id="L9USP9"/>
<sequence>MALGTTALLLGFAHEEPIQILAICAGTAYCLELMLVYSLVVIIAILIPTLLLIAGYERHRETVERYTPYLPLLTATVLVGMGLAFIGGLF</sequence>
<protein>
    <submittedName>
        <fullName evidence="2">Uncharacterized protein</fullName>
    </submittedName>
</protein>
<keyword evidence="1" id="KW-0472">Membrane</keyword>
<feature type="transmembrane region" description="Helical" evidence="1">
    <location>
        <begin position="68"/>
        <end position="89"/>
    </location>
</feature>
<proteinExistence type="predicted"/>
<name>L9USP9_NATMM</name>
<comment type="caution">
    <text evidence="2">The sequence shown here is derived from an EMBL/GenBank/DDBJ whole genome shotgun (WGS) entry which is preliminary data.</text>
</comment>
<dbReference type="Proteomes" id="UP000011543">
    <property type="component" value="Unassembled WGS sequence"/>
</dbReference>
<keyword evidence="1" id="KW-0812">Transmembrane</keyword>
<feature type="transmembrane region" description="Helical" evidence="1">
    <location>
        <begin position="34"/>
        <end position="56"/>
    </location>
</feature>
<evidence type="ECO:0000256" key="1">
    <source>
        <dbReference type="SAM" id="Phobius"/>
    </source>
</evidence>
<organism evidence="2 3">
    <name type="scientific">Natrialba magadii (strain ATCC 43099 / DSM 3394 / CCM 3739 / CIP 104546 / IAM 13178 / JCM 8861 / NBRC 102185 / NCIMB 2190 / MS3)</name>
    <name type="common">Natronobacterium magadii</name>
    <dbReference type="NCBI Taxonomy" id="547559"/>
    <lineage>
        <taxon>Archaea</taxon>
        <taxon>Methanobacteriati</taxon>
        <taxon>Methanobacteriota</taxon>
        <taxon>Stenosarchaea group</taxon>
        <taxon>Halobacteria</taxon>
        <taxon>Halobacteriales</taxon>
        <taxon>Natrialbaceae</taxon>
        <taxon>Natrialba</taxon>
    </lineage>
</organism>
<dbReference type="EMBL" id="AOHS01000049">
    <property type="protein sequence ID" value="ELY27198.1"/>
    <property type="molecule type" value="Genomic_DNA"/>
</dbReference>
<gene>
    <name evidence="2" type="ORF">C500_14375</name>
</gene>